<feature type="region of interest" description="Disordered" evidence="1">
    <location>
        <begin position="113"/>
        <end position="133"/>
    </location>
</feature>
<sequence length="220" mass="26256">MIGYVLMHRDLMDWEWYQSPNVVRLYFHLIFKVNFKDKKWQGQLVKRGQLITSNSHLASDLRLSIQTVRTAIQKLQDSGYIKTKSTNRYTLITLVDYDKFQSAKIEVNKPVDTQTASNKQMSNSQLTITKESNKENKFNKEKIETRLKNFKKQVFANSNFKVNILNSFFNYWSELSLDKQKMKFESHKYFEIEKRLKKWASNERQFQSVSQSKKVLQTNR</sequence>
<feature type="compositionally biased region" description="Polar residues" evidence="1">
    <location>
        <begin position="113"/>
        <end position="129"/>
    </location>
</feature>
<evidence type="ECO:0000313" key="3">
    <source>
        <dbReference type="Proteomes" id="UP001597548"/>
    </source>
</evidence>
<proteinExistence type="predicted"/>
<evidence type="ECO:0000256" key="1">
    <source>
        <dbReference type="SAM" id="MobiDB-lite"/>
    </source>
</evidence>
<comment type="caution">
    <text evidence="2">The sequence shown here is derived from an EMBL/GenBank/DDBJ whole genome shotgun (WGS) entry which is preliminary data.</text>
</comment>
<keyword evidence="3" id="KW-1185">Reference proteome</keyword>
<organism evidence="2 3">
    <name type="scientific">Psychroserpens luteus</name>
    <dbReference type="NCBI Taxonomy" id="1434066"/>
    <lineage>
        <taxon>Bacteria</taxon>
        <taxon>Pseudomonadati</taxon>
        <taxon>Bacteroidota</taxon>
        <taxon>Flavobacteriia</taxon>
        <taxon>Flavobacteriales</taxon>
        <taxon>Flavobacteriaceae</taxon>
        <taxon>Psychroserpens</taxon>
    </lineage>
</organism>
<accession>A0ABW5ZTR3</accession>
<dbReference type="InterPro" id="IPR036390">
    <property type="entry name" value="WH_DNA-bd_sf"/>
</dbReference>
<gene>
    <name evidence="2" type="ORF">ACFS29_12290</name>
</gene>
<evidence type="ECO:0008006" key="4">
    <source>
        <dbReference type="Google" id="ProtNLM"/>
    </source>
</evidence>
<name>A0ABW5ZTR3_9FLAO</name>
<dbReference type="Proteomes" id="UP001597548">
    <property type="component" value="Unassembled WGS sequence"/>
</dbReference>
<dbReference type="Gene3D" id="1.10.10.10">
    <property type="entry name" value="Winged helix-like DNA-binding domain superfamily/Winged helix DNA-binding domain"/>
    <property type="match status" value="1"/>
</dbReference>
<protein>
    <recommendedName>
        <fullName evidence="4">Helix-turn-helix domain-containing protein</fullName>
    </recommendedName>
</protein>
<dbReference type="EMBL" id="JBHUOS010000010">
    <property type="protein sequence ID" value="MFD2916424.1"/>
    <property type="molecule type" value="Genomic_DNA"/>
</dbReference>
<dbReference type="InterPro" id="IPR036388">
    <property type="entry name" value="WH-like_DNA-bd_sf"/>
</dbReference>
<dbReference type="SUPFAM" id="SSF46785">
    <property type="entry name" value="Winged helix' DNA-binding domain"/>
    <property type="match status" value="1"/>
</dbReference>
<reference evidence="3" key="1">
    <citation type="journal article" date="2019" name="Int. J. Syst. Evol. Microbiol.">
        <title>The Global Catalogue of Microorganisms (GCM) 10K type strain sequencing project: providing services to taxonomists for standard genome sequencing and annotation.</title>
        <authorList>
            <consortium name="The Broad Institute Genomics Platform"/>
            <consortium name="The Broad Institute Genome Sequencing Center for Infectious Disease"/>
            <person name="Wu L."/>
            <person name="Ma J."/>
        </authorList>
    </citation>
    <scope>NUCLEOTIDE SEQUENCE [LARGE SCALE GENOMIC DNA]</scope>
    <source>
        <strain evidence="3">KCTC 32514</strain>
    </source>
</reference>
<evidence type="ECO:0000313" key="2">
    <source>
        <dbReference type="EMBL" id="MFD2916424.1"/>
    </source>
</evidence>
<dbReference type="RefSeq" id="WP_194506704.1">
    <property type="nucleotide sequence ID" value="NZ_JADILU010000001.1"/>
</dbReference>